<evidence type="ECO:0000256" key="5">
    <source>
        <dbReference type="ARBA" id="ARBA00023180"/>
    </source>
</evidence>
<dbReference type="PANTHER" id="PTHR15944:SF2">
    <property type="entry name" value="PRENYLCYSTEINE OXIDASE-LIKE"/>
    <property type="match status" value="1"/>
</dbReference>
<comment type="caution">
    <text evidence="7">The sequence shown here is derived from an EMBL/GenBank/DDBJ whole genome shotgun (WGS) entry which is preliminary data.</text>
</comment>
<organism evidence="7 8">
    <name type="scientific">Ameca splendens</name>
    <dbReference type="NCBI Taxonomy" id="208324"/>
    <lineage>
        <taxon>Eukaryota</taxon>
        <taxon>Metazoa</taxon>
        <taxon>Chordata</taxon>
        <taxon>Craniata</taxon>
        <taxon>Vertebrata</taxon>
        <taxon>Euteleostomi</taxon>
        <taxon>Actinopterygii</taxon>
        <taxon>Neopterygii</taxon>
        <taxon>Teleostei</taxon>
        <taxon>Neoteleostei</taxon>
        <taxon>Acanthomorphata</taxon>
        <taxon>Ovalentaria</taxon>
        <taxon>Atherinomorphae</taxon>
        <taxon>Cyprinodontiformes</taxon>
        <taxon>Goodeidae</taxon>
        <taxon>Ameca</taxon>
    </lineage>
</organism>
<dbReference type="Proteomes" id="UP001469553">
    <property type="component" value="Unassembled WGS sequence"/>
</dbReference>
<dbReference type="InterPro" id="IPR010795">
    <property type="entry name" value="Prenylcys_lyase"/>
</dbReference>
<keyword evidence="8" id="KW-1185">Reference proteome</keyword>
<accession>A0ABV0YKB3</accession>
<evidence type="ECO:0000256" key="2">
    <source>
        <dbReference type="ARBA" id="ARBA00022630"/>
    </source>
</evidence>
<dbReference type="PANTHER" id="PTHR15944">
    <property type="entry name" value="FARNESYLCYSTEINE LYASE"/>
    <property type="match status" value="1"/>
</dbReference>
<evidence type="ECO:0000259" key="6">
    <source>
        <dbReference type="Pfam" id="PF07156"/>
    </source>
</evidence>
<gene>
    <name evidence="7" type="ORF">AMECASPLE_001076</name>
</gene>
<keyword evidence="2" id="KW-0285">Flavoprotein</keyword>
<keyword evidence="3" id="KW-0274">FAD</keyword>
<reference evidence="7 8" key="1">
    <citation type="submission" date="2021-06" db="EMBL/GenBank/DDBJ databases">
        <authorList>
            <person name="Palmer J.M."/>
        </authorList>
    </citation>
    <scope>NUCLEOTIDE SEQUENCE [LARGE SCALE GENOMIC DNA]</scope>
    <source>
        <strain evidence="7 8">AS_MEX2019</strain>
        <tissue evidence="7">Muscle</tissue>
    </source>
</reference>
<comment type="cofactor">
    <cofactor evidence="1">
        <name>FAD</name>
        <dbReference type="ChEBI" id="CHEBI:57692"/>
    </cofactor>
</comment>
<evidence type="ECO:0000256" key="1">
    <source>
        <dbReference type="ARBA" id="ARBA00001974"/>
    </source>
</evidence>
<dbReference type="EMBL" id="JAHRIP010037653">
    <property type="protein sequence ID" value="MEQ2294156.1"/>
    <property type="molecule type" value="Genomic_DNA"/>
</dbReference>
<proteinExistence type="predicted"/>
<dbReference type="InterPro" id="IPR017046">
    <property type="entry name" value="Prenylcysteine_Oxase1"/>
</dbReference>
<evidence type="ECO:0000313" key="8">
    <source>
        <dbReference type="Proteomes" id="UP001469553"/>
    </source>
</evidence>
<feature type="domain" description="Prenylcysteine lyase" evidence="6">
    <location>
        <begin position="4"/>
        <end position="74"/>
    </location>
</feature>
<keyword evidence="4" id="KW-0560">Oxidoreductase</keyword>
<evidence type="ECO:0000256" key="3">
    <source>
        <dbReference type="ARBA" id="ARBA00022827"/>
    </source>
</evidence>
<name>A0ABV0YKB3_9TELE</name>
<sequence>MPHRIYKYQAHGYAFSSVEELLDSLGGSGFINMTRRPLSDSLLELGVSQRFIDEVIAPVMRVNYGQNVSIPAFALSLWLVPRTTCGRWKEGTNMCVRDY</sequence>
<evidence type="ECO:0000313" key="7">
    <source>
        <dbReference type="EMBL" id="MEQ2294156.1"/>
    </source>
</evidence>
<evidence type="ECO:0000256" key="4">
    <source>
        <dbReference type="ARBA" id="ARBA00023002"/>
    </source>
</evidence>
<keyword evidence="5" id="KW-0325">Glycoprotein</keyword>
<dbReference type="Pfam" id="PF07156">
    <property type="entry name" value="Prenylcys_lyase"/>
    <property type="match status" value="1"/>
</dbReference>
<protein>
    <recommendedName>
        <fullName evidence="6">Prenylcysteine lyase domain-containing protein</fullName>
    </recommendedName>
</protein>